<dbReference type="InterPro" id="IPR050584">
    <property type="entry name" value="Cholesterol_7-desaturase"/>
</dbReference>
<sequence>MAEAVAGADGVLAAAASGAVPGRGPGGVPATGPGGGARWHCLGPAESFRDGNPHGVRAFGTDLVAFAGRAGAVRILDARCPHMGGDLRGGRVVGDAIDCPVHQWRWDGSGRCIGGSPKLLPVRAWVTGERDGLLYVRAAEGAAS</sequence>
<dbReference type="Pfam" id="PF00355">
    <property type="entry name" value="Rieske"/>
    <property type="match status" value="1"/>
</dbReference>
<dbReference type="AlphaFoldDB" id="A0A9X4M2E4"/>
<evidence type="ECO:0000313" key="8">
    <source>
        <dbReference type="Proteomes" id="UP001152755"/>
    </source>
</evidence>
<dbReference type="Proteomes" id="UP001152755">
    <property type="component" value="Unassembled WGS sequence"/>
</dbReference>
<evidence type="ECO:0000256" key="1">
    <source>
        <dbReference type="ARBA" id="ARBA00022714"/>
    </source>
</evidence>
<dbReference type="EMBL" id="JANRHA010000008">
    <property type="protein sequence ID" value="MDG3015587.1"/>
    <property type="molecule type" value="Genomic_DNA"/>
</dbReference>
<gene>
    <name evidence="7" type="ORF">NVS88_13585</name>
</gene>
<comment type="caution">
    <text evidence="7">The sequence shown here is derived from an EMBL/GenBank/DDBJ whole genome shotgun (WGS) entry which is preliminary data.</text>
</comment>
<evidence type="ECO:0000259" key="6">
    <source>
        <dbReference type="PROSITE" id="PS51296"/>
    </source>
</evidence>
<dbReference type="PANTHER" id="PTHR21266:SF60">
    <property type="entry name" value="3-KETOSTEROID-9-ALPHA-MONOOXYGENASE, OXYGENASE COMPONENT"/>
    <property type="match status" value="1"/>
</dbReference>
<keyword evidence="8" id="KW-1185">Reference proteome</keyword>
<organism evidence="7 8">
    <name type="scientific">Speluncibacter jeojiensis</name>
    <dbReference type="NCBI Taxonomy" id="2710754"/>
    <lineage>
        <taxon>Bacteria</taxon>
        <taxon>Bacillati</taxon>
        <taxon>Actinomycetota</taxon>
        <taxon>Actinomycetes</taxon>
        <taxon>Mycobacteriales</taxon>
        <taxon>Speluncibacteraceae</taxon>
        <taxon>Speluncibacter</taxon>
    </lineage>
</organism>
<evidence type="ECO:0000256" key="2">
    <source>
        <dbReference type="ARBA" id="ARBA00022723"/>
    </source>
</evidence>
<dbReference type="GO" id="GO:0051537">
    <property type="term" value="F:2 iron, 2 sulfur cluster binding"/>
    <property type="evidence" value="ECO:0007669"/>
    <property type="project" value="UniProtKB-KW"/>
</dbReference>
<protein>
    <submittedName>
        <fullName evidence="7">Rieske 2Fe-2S domain-containing protein</fullName>
    </submittedName>
</protein>
<keyword evidence="5" id="KW-0411">Iron-sulfur</keyword>
<dbReference type="InterPro" id="IPR036922">
    <property type="entry name" value="Rieske_2Fe-2S_sf"/>
</dbReference>
<keyword evidence="4" id="KW-0408">Iron</keyword>
<keyword evidence="3" id="KW-0560">Oxidoreductase</keyword>
<reference evidence="7" key="1">
    <citation type="submission" date="2022-08" db="EMBL/GenBank/DDBJ databases">
        <title>Genome analysis of Corynebacteriales strain.</title>
        <authorList>
            <person name="Lee S.D."/>
        </authorList>
    </citation>
    <scope>NUCLEOTIDE SEQUENCE</scope>
    <source>
        <strain evidence="7">D3-21</strain>
    </source>
</reference>
<evidence type="ECO:0000256" key="5">
    <source>
        <dbReference type="ARBA" id="ARBA00023014"/>
    </source>
</evidence>
<name>A0A9X4M2E4_9ACTN</name>
<dbReference type="Gene3D" id="2.102.10.10">
    <property type="entry name" value="Rieske [2Fe-2S] iron-sulphur domain"/>
    <property type="match status" value="1"/>
</dbReference>
<evidence type="ECO:0000313" key="7">
    <source>
        <dbReference type="EMBL" id="MDG3015587.1"/>
    </source>
</evidence>
<dbReference type="SUPFAM" id="SSF50022">
    <property type="entry name" value="ISP domain"/>
    <property type="match status" value="1"/>
</dbReference>
<dbReference type="GO" id="GO:0046872">
    <property type="term" value="F:metal ion binding"/>
    <property type="evidence" value="ECO:0007669"/>
    <property type="project" value="UniProtKB-KW"/>
</dbReference>
<dbReference type="PROSITE" id="PS51296">
    <property type="entry name" value="RIESKE"/>
    <property type="match status" value="1"/>
</dbReference>
<keyword evidence="1" id="KW-0001">2Fe-2S</keyword>
<evidence type="ECO:0000256" key="4">
    <source>
        <dbReference type="ARBA" id="ARBA00023004"/>
    </source>
</evidence>
<proteinExistence type="predicted"/>
<dbReference type="GO" id="GO:0016705">
    <property type="term" value="F:oxidoreductase activity, acting on paired donors, with incorporation or reduction of molecular oxygen"/>
    <property type="evidence" value="ECO:0007669"/>
    <property type="project" value="UniProtKB-ARBA"/>
</dbReference>
<dbReference type="PANTHER" id="PTHR21266">
    <property type="entry name" value="IRON-SULFUR DOMAIN CONTAINING PROTEIN"/>
    <property type="match status" value="1"/>
</dbReference>
<dbReference type="GO" id="GO:0004497">
    <property type="term" value="F:monooxygenase activity"/>
    <property type="evidence" value="ECO:0007669"/>
    <property type="project" value="UniProtKB-ARBA"/>
</dbReference>
<keyword evidence="2" id="KW-0479">Metal-binding</keyword>
<evidence type="ECO:0000256" key="3">
    <source>
        <dbReference type="ARBA" id="ARBA00023002"/>
    </source>
</evidence>
<dbReference type="InterPro" id="IPR017941">
    <property type="entry name" value="Rieske_2Fe-2S"/>
</dbReference>
<feature type="domain" description="Rieske" evidence="6">
    <location>
        <begin position="39"/>
        <end position="136"/>
    </location>
</feature>
<dbReference type="RefSeq" id="WP_332520114.1">
    <property type="nucleotide sequence ID" value="NZ_JANRHA010000008.1"/>
</dbReference>
<accession>A0A9X4M2E4</accession>